<dbReference type="AlphaFoldDB" id="A0A380N012"/>
<dbReference type="CDD" id="cd06664">
    <property type="entry name" value="IscU_like"/>
    <property type="match status" value="1"/>
</dbReference>
<dbReference type="GO" id="GO:0016226">
    <property type="term" value="P:iron-sulfur cluster assembly"/>
    <property type="evidence" value="ECO:0007669"/>
    <property type="project" value="InterPro"/>
</dbReference>
<protein>
    <submittedName>
        <fullName evidence="3">NifU-like protein</fullName>
    </submittedName>
</protein>
<organism evidence="3 4">
    <name type="scientific">Suttonella indologenes</name>
    <dbReference type="NCBI Taxonomy" id="13276"/>
    <lineage>
        <taxon>Bacteria</taxon>
        <taxon>Pseudomonadati</taxon>
        <taxon>Pseudomonadota</taxon>
        <taxon>Gammaproteobacteria</taxon>
        <taxon>Cardiobacteriales</taxon>
        <taxon>Cardiobacteriaceae</taxon>
        <taxon>Suttonella</taxon>
    </lineage>
</organism>
<dbReference type="EMBL" id="UHIA01000004">
    <property type="protein sequence ID" value="SUO98155.1"/>
    <property type="molecule type" value="Genomic_DNA"/>
</dbReference>
<dbReference type="OrthoDB" id="9804157at2"/>
<dbReference type="FunFam" id="3.90.1010.10:FF:000002">
    <property type="entry name" value="Iron-sulfur cluster assembly scaffold protein NifU"/>
    <property type="match status" value="1"/>
</dbReference>
<evidence type="ECO:0000256" key="1">
    <source>
        <dbReference type="ARBA" id="ARBA00006420"/>
    </source>
</evidence>
<name>A0A380N012_9GAMM</name>
<reference evidence="3 4" key="1">
    <citation type="submission" date="2018-06" db="EMBL/GenBank/DDBJ databases">
        <authorList>
            <consortium name="Pathogen Informatics"/>
            <person name="Doyle S."/>
        </authorList>
    </citation>
    <scope>NUCLEOTIDE SEQUENCE [LARGE SCALE GENOMIC DNA]</scope>
    <source>
        <strain evidence="3 4">NCTC10717</strain>
    </source>
</reference>
<dbReference type="SUPFAM" id="SSF82649">
    <property type="entry name" value="SufE/NifU"/>
    <property type="match status" value="1"/>
</dbReference>
<accession>A0A380N012</accession>
<feature type="domain" description="NIF system FeS cluster assembly NifU N-terminal" evidence="2">
    <location>
        <begin position="8"/>
        <end position="125"/>
    </location>
</feature>
<dbReference type="Gene3D" id="3.90.1010.10">
    <property type="match status" value="1"/>
</dbReference>
<dbReference type="RefSeq" id="WP_115219020.1">
    <property type="nucleotide sequence ID" value="NZ_UHIA01000004.1"/>
</dbReference>
<dbReference type="Pfam" id="PF01592">
    <property type="entry name" value="NifU_N"/>
    <property type="match status" value="1"/>
</dbReference>
<dbReference type="Proteomes" id="UP000254575">
    <property type="component" value="Unassembled WGS sequence"/>
</dbReference>
<evidence type="ECO:0000313" key="4">
    <source>
        <dbReference type="Proteomes" id="UP000254575"/>
    </source>
</evidence>
<dbReference type="NCBIfam" id="TIGR01994">
    <property type="entry name" value="SUF_scaf_2"/>
    <property type="match status" value="1"/>
</dbReference>
<proteinExistence type="inferred from homology"/>
<comment type="similarity">
    <text evidence="1">Belongs to the NifU family.</text>
</comment>
<dbReference type="PANTHER" id="PTHR10093">
    <property type="entry name" value="IRON-SULFUR CLUSTER ASSEMBLY ENZYME NIFU HOMOLOG"/>
    <property type="match status" value="1"/>
</dbReference>
<evidence type="ECO:0000259" key="2">
    <source>
        <dbReference type="Pfam" id="PF01592"/>
    </source>
</evidence>
<dbReference type="InterPro" id="IPR002871">
    <property type="entry name" value="NIF_FeS_clus_asmbl_NifU_N"/>
</dbReference>
<keyword evidence="4" id="KW-1185">Reference proteome</keyword>
<sequence length="146" mass="16163">MNDLKTLYQEVILDHSKKPRNFHALEHHSHAATGHNPLCGDNLKVFVRVENGIIQDVSFVGDGCAISKASASLMTEMAKGKSIEEFQQLYAQFHQVATTQEPIPADFGKLQVLAGVRDYPSRVKCATLAWHTLDAALHHQDSAKTE</sequence>
<dbReference type="GO" id="GO:0005506">
    <property type="term" value="F:iron ion binding"/>
    <property type="evidence" value="ECO:0007669"/>
    <property type="project" value="InterPro"/>
</dbReference>
<dbReference type="GO" id="GO:0051536">
    <property type="term" value="F:iron-sulfur cluster binding"/>
    <property type="evidence" value="ECO:0007669"/>
    <property type="project" value="InterPro"/>
</dbReference>
<evidence type="ECO:0000313" key="3">
    <source>
        <dbReference type="EMBL" id="SUO98155.1"/>
    </source>
</evidence>
<gene>
    <name evidence="3" type="primary">nifU</name>
    <name evidence="3" type="ORF">NCTC10717_01896</name>
</gene>